<dbReference type="AlphaFoldDB" id="A0A9Q1DW71"/>
<organism evidence="2 3">
    <name type="scientific">Conger conger</name>
    <name type="common">Conger eel</name>
    <name type="synonym">Muraena conger</name>
    <dbReference type="NCBI Taxonomy" id="82655"/>
    <lineage>
        <taxon>Eukaryota</taxon>
        <taxon>Metazoa</taxon>
        <taxon>Chordata</taxon>
        <taxon>Craniata</taxon>
        <taxon>Vertebrata</taxon>
        <taxon>Euteleostomi</taxon>
        <taxon>Actinopterygii</taxon>
        <taxon>Neopterygii</taxon>
        <taxon>Teleostei</taxon>
        <taxon>Anguilliformes</taxon>
        <taxon>Congridae</taxon>
        <taxon>Conger</taxon>
    </lineage>
</organism>
<evidence type="ECO:0000313" key="2">
    <source>
        <dbReference type="EMBL" id="KAJ8282932.1"/>
    </source>
</evidence>
<sequence>MSLFRCSIRFFAVASQFRSRVGSGRKLPKMLLLCLLGASALLLHAEGRRAEMTITNNNNGHSLDNDKWLSTVSQYDKDRYWNKFRDVSSNILFSCAHTHTHTHAHTGT</sequence>
<comment type="caution">
    <text evidence="2">The sequence shown here is derived from an EMBL/GenBank/DDBJ whole genome shotgun (WGS) entry which is preliminary data.</text>
</comment>
<accession>A0A9Q1DW71</accession>
<dbReference type="OrthoDB" id="9218571at2759"/>
<evidence type="ECO:0000256" key="1">
    <source>
        <dbReference type="SAM" id="SignalP"/>
    </source>
</evidence>
<feature type="chain" id="PRO_5040431131" evidence="1">
    <location>
        <begin position="48"/>
        <end position="108"/>
    </location>
</feature>
<dbReference type="Proteomes" id="UP001152803">
    <property type="component" value="Unassembled WGS sequence"/>
</dbReference>
<protein>
    <submittedName>
        <fullName evidence="2">Uncharacterized protein</fullName>
    </submittedName>
</protein>
<evidence type="ECO:0000313" key="3">
    <source>
        <dbReference type="Proteomes" id="UP001152803"/>
    </source>
</evidence>
<keyword evidence="3" id="KW-1185">Reference proteome</keyword>
<keyword evidence="1" id="KW-0732">Signal</keyword>
<gene>
    <name evidence="2" type="ORF">COCON_G00054510</name>
</gene>
<name>A0A9Q1DW71_CONCO</name>
<feature type="non-terminal residue" evidence="2">
    <location>
        <position position="108"/>
    </location>
</feature>
<dbReference type="EMBL" id="JAFJMO010000003">
    <property type="protein sequence ID" value="KAJ8282932.1"/>
    <property type="molecule type" value="Genomic_DNA"/>
</dbReference>
<proteinExistence type="predicted"/>
<reference evidence="2" key="1">
    <citation type="journal article" date="2023" name="Science">
        <title>Genome structures resolve the early diversification of teleost fishes.</title>
        <authorList>
            <person name="Parey E."/>
            <person name="Louis A."/>
            <person name="Montfort J."/>
            <person name="Bouchez O."/>
            <person name="Roques C."/>
            <person name="Iampietro C."/>
            <person name="Lluch J."/>
            <person name="Castinel A."/>
            <person name="Donnadieu C."/>
            <person name="Desvignes T."/>
            <person name="Floi Bucao C."/>
            <person name="Jouanno E."/>
            <person name="Wen M."/>
            <person name="Mejri S."/>
            <person name="Dirks R."/>
            <person name="Jansen H."/>
            <person name="Henkel C."/>
            <person name="Chen W.J."/>
            <person name="Zahm M."/>
            <person name="Cabau C."/>
            <person name="Klopp C."/>
            <person name="Thompson A.W."/>
            <person name="Robinson-Rechavi M."/>
            <person name="Braasch I."/>
            <person name="Lecointre G."/>
            <person name="Bobe J."/>
            <person name="Postlethwait J.H."/>
            <person name="Berthelot C."/>
            <person name="Roest Crollius H."/>
            <person name="Guiguen Y."/>
        </authorList>
    </citation>
    <scope>NUCLEOTIDE SEQUENCE</scope>
    <source>
        <strain evidence="2">Concon-B</strain>
    </source>
</reference>
<feature type="signal peptide" evidence="1">
    <location>
        <begin position="1"/>
        <end position="47"/>
    </location>
</feature>